<evidence type="ECO:0000313" key="14">
    <source>
        <dbReference type="Proteomes" id="UP000569914"/>
    </source>
</evidence>
<evidence type="ECO:0000256" key="3">
    <source>
        <dbReference type="ARBA" id="ARBA00022448"/>
    </source>
</evidence>
<evidence type="ECO:0000256" key="10">
    <source>
        <dbReference type="RuleBase" id="RU363054"/>
    </source>
</evidence>
<organism evidence="13 14">
    <name type="scientific">Microlunatus parietis</name>
    <dbReference type="NCBI Taxonomy" id="682979"/>
    <lineage>
        <taxon>Bacteria</taxon>
        <taxon>Bacillati</taxon>
        <taxon>Actinomycetota</taxon>
        <taxon>Actinomycetes</taxon>
        <taxon>Propionibacteriales</taxon>
        <taxon>Propionibacteriaceae</taxon>
        <taxon>Microlunatus</taxon>
    </lineage>
</organism>
<feature type="transmembrane region" description="Helical" evidence="9">
    <location>
        <begin position="293"/>
        <end position="316"/>
    </location>
</feature>
<feature type="transmembrane region" description="Helical" evidence="9">
    <location>
        <begin position="253"/>
        <end position="273"/>
    </location>
</feature>
<evidence type="ECO:0000313" key="13">
    <source>
        <dbReference type="EMBL" id="NYE73233.1"/>
    </source>
</evidence>
<evidence type="ECO:0000256" key="9">
    <source>
        <dbReference type="RuleBase" id="RU363032"/>
    </source>
</evidence>
<proteinExistence type="inferred from homology"/>
<feature type="region of interest" description="Disordered" evidence="11">
    <location>
        <begin position="1"/>
        <end position="28"/>
    </location>
</feature>
<keyword evidence="6 9" id="KW-0812">Transmembrane</keyword>
<evidence type="ECO:0000259" key="12">
    <source>
        <dbReference type="PROSITE" id="PS50928"/>
    </source>
</evidence>
<dbReference type="AlphaFoldDB" id="A0A7Y9IAD1"/>
<dbReference type="RefSeq" id="WP_312879206.1">
    <property type="nucleotide sequence ID" value="NZ_JACCBU010000001.1"/>
</dbReference>
<reference evidence="13 14" key="1">
    <citation type="submission" date="2020-07" db="EMBL/GenBank/DDBJ databases">
        <title>Sequencing the genomes of 1000 actinobacteria strains.</title>
        <authorList>
            <person name="Klenk H.-P."/>
        </authorList>
    </citation>
    <scope>NUCLEOTIDE SEQUENCE [LARGE SCALE GENOMIC DNA]</scope>
    <source>
        <strain evidence="13 14">DSM 22083</strain>
    </source>
</reference>
<sequence length="330" mass="34864">MSSSTGSPGTAGAASNELPQPPGPGQAREVRRIGDRIFSGLSTGSGIAILAVLALVAGFLILQGIPALTSPIEDLQYKQPFFEYVAPFAFGTVWAAFLALVMAVPVAIGIALFISHYAPRRLATSLGYVIDLLAAVPSVVFGLWGIGVLAPLMQPVYRWLEDNLGWFPLFAGQASGTGRTILTAAIVLAVMILPIVTALSREVFLQTPRLHEEAALALGATRWEMIRMAVLPFSRSGIISAAMLGLGRALGETMAVAMVLSPSTVISFVLISSTNPNTIAANIALSFPESYNLGVNQLIATGLVLFVITLAVNMLARWIVSRRKEFSGAN</sequence>
<evidence type="ECO:0000256" key="8">
    <source>
        <dbReference type="ARBA" id="ARBA00023136"/>
    </source>
</evidence>
<comment type="similarity">
    <text evidence="2 10">Belongs to the binding-protein-dependent transport system permease family. CysTW subfamily.</text>
</comment>
<feature type="domain" description="ABC transmembrane type-1" evidence="12">
    <location>
        <begin position="89"/>
        <end position="316"/>
    </location>
</feature>
<comment type="subcellular location">
    <subcellularLocation>
        <location evidence="1 9">Cell membrane</location>
        <topology evidence="1 9">Multi-pass membrane protein</topology>
    </subcellularLocation>
</comment>
<feature type="compositionally biased region" description="Low complexity" evidence="11">
    <location>
        <begin position="1"/>
        <end position="15"/>
    </location>
</feature>
<comment type="function">
    <text evidence="10">Part of the binding-protein-dependent transport system for phosphate; probably responsible for the translocation of the substrate across the membrane.</text>
</comment>
<dbReference type="InterPro" id="IPR011864">
    <property type="entry name" value="Phosphate_PstC"/>
</dbReference>
<evidence type="ECO:0000256" key="6">
    <source>
        <dbReference type="ARBA" id="ARBA00022692"/>
    </source>
</evidence>
<keyword evidence="7 9" id="KW-1133">Transmembrane helix</keyword>
<dbReference type="NCBIfam" id="TIGR02138">
    <property type="entry name" value="phosphate_pstC"/>
    <property type="match status" value="1"/>
</dbReference>
<keyword evidence="8 9" id="KW-0472">Membrane</keyword>
<dbReference type="Gene3D" id="1.10.3720.10">
    <property type="entry name" value="MetI-like"/>
    <property type="match status" value="1"/>
</dbReference>
<dbReference type="PROSITE" id="PS50928">
    <property type="entry name" value="ABC_TM1"/>
    <property type="match status" value="1"/>
</dbReference>
<dbReference type="EMBL" id="JACCBU010000001">
    <property type="protein sequence ID" value="NYE73233.1"/>
    <property type="molecule type" value="Genomic_DNA"/>
</dbReference>
<keyword evidence="4 10" id="KW-1003">Cell membrane</keyword>
<gene>
    <name evidence="13" type="ORF">BKA15_004562</name>
</gene>
<evidence type="ECO:0000256" key="11">
    <source>
        <dbReference type="SAM" id="MobiDB-lite"/>
    </source>
</evidence>
<evidence type="ECO:0000256" key="1">
    <source>
        <dbReference type="ARBA" id="ARBA00004651"/>
    </source>
</evidence>
<feature type="transmembrane region" description="Helical" evidence="9">
    <location>
        <begin position="37"/>
        <end position="65"/>
    </location>
</feature>
<dbReference type="InterPro" id="IPR000515">
    <property type="entry name" value="MetI-like"/>
</dbReference>
<feature type="transmembrane region" description="Helical" evidence="9">
    <location>
        <begin position="126"/>
        <end position="150"/>
    </location>
</feature>
<dbReference type="InterPro" id="IPR051124">
    <property type="entry name" value="Phosphate_Transport_Permease"/>
</dbReference>
<evidence type="ECO:0000256" key="5">
    <source>
        <dbReference type="ARBA" id="ARBA00022592"/>
    </source>
</evidence>
<dbReference type="PANTHER" id="PTHR30425:SF1">
    <property type="entry name" value="PHOSPHATE TRANSPORT SYSTEM PERMEASE PROTEIN PSTC"/>
    <property type="match status" value="1"/>
</dbReference>
<evidence type="ECO:0000256" key="7">
    <source>
        <dbReference type="ARBA" id="ARBA00022989"/>
    </source>
</evidence>
<evidence type="ECO:0000256" key="4">
    <source>
        <dbReference type="ARBA" id="ARBA00022475"/>
    </source>
</evidence>
<dbReference type="GO" id="GO:0006817">
    <property type="term" value="P:phosphate ion transport"/>
    <property type="evidence" value="ECO:0007669"/>
    <property type="project" value="UniProtKB-KW"/>
</dbReference>
<evidence type="ECO:0000256" key="2">
    <source>
        <dbReference type="ARBA" id="ARBA00007069"/>
    </source>
</evidence>
<comment type="caution">
    <text evidence="13">The sequence shown here is derived from an EMBL/GenBank/DDBJ whole genome shotgun (WGS) entry which is preliminary data.</text>
</comment>
<keyword evidence="14" id="KW-1185">Reference proteome</keyword>
<keyword evidence="3 9" id="KW-0813">Transport</keyword>
<dbReference type="Pfam" id="PF00528">
    <property type="entry name" value="BPD_transp_1"/>
    <property type="match status" value="1"/>
</dbReference>
<protein>
    <recommendedName>
        <fullName evidence="10">Phosphate transport system permease protein</fullName>
    </recommendedName>
</protein>
<dbReference type="GO" id="GO:0005315">
    <property type="term" value="F:phosphate transmembrane transporter activity"/>
    <property type="evidence" value="ECO:0007669"/>
    <property type="project" value="InterPro"/>
</dbReference>
<name>A0A7Y9IAD1_9ACTN</name>
<dbReference type="InterPro" id="IPR035906">
    <property type="entry name" value="MetI-like_sf"/>
</dbReference>
<dbReference type="CDD" id="cd06261">
    <property type="entry name" value="TM_PBP2"/>
    <property type="match status" value="1"/>
</dbReference>
<feature type="transmembrane region" description="Helical" evidence="9">
    <location>
        <begin position="180"/>
        <end position="199"/>
    </location>
</feature>
<accession>A0A7Y9IAD1</accession>
<keyword evidence="5 10" id="KW-0592">Phosphate transport</keyword>
<dbReference type="Proteomes" id="UP000569914">
    <property type="component" value="Unassembled WGS sequence"/>
</dbReference>
<dbReference type="SUPFAM" id="SSF161098">
    <property type="entry name" value="MetI-like"/>
    <property type="match status" value="1"/>
</dbReference>
<dbReference type="PANTHER" id="PTHR30425">
    <property type="entry name" value="PHOSPHATE TRANSPORT SYSTEM PERMEASE PROTEIN PST"/>
    <property type="match status" value="1"/>
</dbReference>
<feature type="transmembrane region" description="Helical" evidence="9">
    <location>
        <begin position="85"/>
        <end position="114"/>
    </location>
</feature>
<dbReference type="GO" id="GO:0005886">
    <property type="term" value="C:plasma membrane"/>
    <property type="evidence" value="ECO:0007669"/>
    <property type="project" value="UniProtKB-SubCell"/>
</dbReference>